<dbReference type="CDD" id="cd00635">
    <property type="entry name" value="PLPDE_III_YBL036c_like"/>
    <property type="match status" value="1"/>
</dbReference>
<dbReference type="InterPro" id="IPR029066">
    <property type="entry name" value="PLP-binding_barrel"/>
</dbReference>
<accession>A0A2N8SQ12</accession>
<dbReference type="Pfam" id="PF01168">
    <property type="entry name" value="Ala_racemase_N"/>
    <property type="match status" value="1"/>
</dbReference>
<dbReference type="FunFam" id="3.20.20.10:FF:000018">
    <property type="entry name" value="Pyridoxal phosphate homeostasis protein"/>
    <property type="match status" value="1"/>
</dbReference>
<comment type="function">
    <text evidence="2">Pyridoxal 5'-phosphate (PLP)-binding protein, which is involved in PLP homeostasis.</text>
</comment>
<dbReference type="PANTHER" id="PTHR10146:SF14">
    <property type="entry name" value="PYRIDOXAL PHOSPHATE HOMEOSTASIS PROTEIN"/>
    <property type="match status" value="1"/>
</dbReference>
<dbReference type="PANTHER" id="PTHR10146">
    <property type="entry name" value="PROLINE SYNTHETASE CO-TRANSCRIBED BACTERIAL HOMOLOG PROTEIN"/>
    <property type="match status" value="1"/>
</dbReference>
<comment type="cofactor">
    <cofactor evidence="3">
        <name>pyridoxal 5'-phosphate</name>
        <dbReference type="ChEBI" id="CHEBI:597326"/>
    </cofactor>
</comment>
<comment type="caution">
    <text evidence="6">The sequence shown here is derived from an EMBL/GenBank/DDBJ whole genome shotgun (WGS) entry which is preliminary data.</text>
</comment>
<dbReference type="Proteomes" id="UP000236023">
    <property type="component" value="Unassembled WGS sequence"/>
</dbReference>
<dbReference type="NCBIfam" id="TIGR00044">
    <property type="entry name" value="YggS family pyridoxal phosphate-dependent enzyme"/>
    <property type="match status" value="1"/>
</dbReference>
<evidence type="ECO:0000256" key="1">
    <source>
        <dbReference type="ARBA" id="ARBA00022898"/>
    </source>
</evidence>
<evidence type="ECO:0000256" key="2">
    <source>
        <dbReference type="HAMAP-Rule" id="MF_02087"/>
    </source>
</evidence>
<feature type="modified residue" description="N6-(pyridoxal phosphate)lysine" evidence="2 3">
    <location>
        <position position="39"/>
    </location>
</feature>
<dbReference type="SUPFAM" id="SSF51419">
    <property type="entry name" value="PLP-binding barrel"/>
    <property type="match status" value="1"/>
</dbReference>
<name>A0A2N8SQ12_STUST</name>
<dbReference type="GO" id="GO:0030170">
    <property type="term" value="F:pyridoxal phosphate binding"/>
    <property type="evidence" value="ECO:0007669"/>
    <property type="project" value="UniProtKB-UniRule"/>
</dbReference>
<reference evidence="6 7" key="1">
    <citation type="submission" date="2018-01" db="EMBL/GenBank/DDBJ databases">
        <title>Denitrification phenotypes of diverse strains of Pseudomonas stutzeri.</title>
        <authorList>
            <person name="Milligan D.A."/>
            <person name="Bergaust L."/>
            <person name="Bakken L.R."/>
            <person name="Frostegard A."/>
        </authorList>
    </citation>
    <scope>NUCLEOTIDE SEQUENCE [LARGE SCALE GENOMIC DNA]</scope>
    <source>
        <strain evidence="6 7">24a75</strain>
    </source>
</reference>
<evidence type="ECO:0000313" key="7">
    <source>
        <dbReference type="Proteomes" id="UP000236023"/>
    </source>
</evidence>
<proteinExistence type="inferred from homology"/>
<evidence type="ECO:0000256" key="3">
    <source>
        <dbReference type="PIRSR" id="PIRSR004848-1"/>
    </source>
</evidence>
<organism evidence="6 7">
    <name type="scientific">Stutzerimonas stutzeri</name>
    <name type="common">Pseudomonas stutzeri</name>
    <dbReference type="NCBI Taxonomy" id="316"/>
    <lineage>
        <taxon>Bacteria</taxon>
        <taxon>Pseudomonadati</taxon>
        <taxon>Pseudomonadota</taxon>
        <taxon>Gammaproteobacteria</taxon>
        <taxon>Pseudomonadales</taxon>
        <taxon>Pseudomonadaceae</taxon>
        <taxon>Stutzerimonas</taxon>
    </lineage>
</organism>
<evidence type="ECO:0000259" key="5">
    <source>
        <dbReference type="Pfam" id="PF01168"/>
    </source>
</evidence>
<gene>
    <name evidence="6" type="ORF">CXK94_21465</name>
</gene>
<evidence type="ECO:0000256" key="4">
    <source>
        <dbReference type="RuleBase" id="RU004514"/>
    </source>
</evidence>
<dbReference type="HAMAP" id="MF_02087">
    <property type="entry name" value="PLP_homeostasis"/>
    <property type="match status" value="1"/>
</dbReference>
<comment type="similarity">
    <text evidence="2 4">Belongs to the pyridoxal phosphate-binding protein YggS/PROSC family.</text>
</comment>
<dbReference type="EMBL" id="POUT01000021">
    <property type="protein sequence ID" value="PNG04570.1"/>
    <property type="molecule type" value="Genomic_DNA"/>
</dbReference>
<dbReference type="InterPro" id="IPR001608">
    <property type="entry name" value="Ala_racemase_N"/>
</dbReference>
<evidence type="ECO:0000313" key="6">
    <source>
        <dbReference type="EMBL" id="PNG04570.1"/>
    </source>
</evidence>
<protein>
    <recommendedName>
        <fullName evidence="2">Pyridoxal phosphate homeostasis protein</fullName>
        <shortName evidence="2">PLP homeostasis protein</shortName>
    </recommendedName>
</protein>
<feature type="domain" description="Alanine racemase N-terminal" evidence="5">
    <location>
        <begin position="24"/>
        <end position="221"/>
    </location>
</feature>
<dbReference type="InterPro" id="IPR011078">
    <property type="entry name" value="PyrdxlP_homeostasis"/>
</dbReference>
<dbReference type="Gene3D" id="3.20.20.10">
    <property type="entry name" value="Alanine racemase"/>
    <property type="match status" value="1"/>
</dbReference>
<dbReference type="AlphaFoldDB" id="A0A2N8SQ12"/>
<dbReference type="PIRSF" id="PIRSF004848">
    <property type="entry name" value="YBL036c_PLPDEIII"/>
    <property type="match status" value="1"/>
</dbReference>
<sequence length="223" mass="25278">MVLRYSKMQSILENYHSVKNEIQAASVLKPKCRLVVVSKFQGADRIRLLLAEGHRVFGESRLEEALGKWPSLLQDFPDTKLHYIGALQSRKIKDIVRMFDVVQSIDRVEAAARIAREIVAQGRNLSCFIQVNIGREPQKSGVFPEHFERLFRQCVDEYALKISGVMCIPPACEKPAPYFSRMKAIQERFDLPELSMGMSSDYLTAIEYGATIVRVGAKILGSR</sequence>
<keyword evidence="1 2" id="KW-0663">Pyridoxal phosphate</keyword>